<evidence type="ECO:0000256" key="5">
    <source>
        <dbReference type="ARBA" id="ARBA00067668"/>
    </source>
</evidence>
<dbReference type="EC" id="6.2.1.44" evidence="4"/>
<comment type="catalytic activity">
    <reaction evidence="3">
        <text>3-(methylsulfanyl)propanoate + ATP + CoA = 3-(methylsulfanyl)propanoyl-CoA + AMP + diphosphate</text>
        <dbReference type="Rhea" id="RHEA:43052"/>
        <dbReference type="ChEBI" id="CHEBI:30616"/>
        <dbReference type="ChEBI" id="CHEBI:33019"/>
        <dbReference type="ChEBI" id="CHEBI:49016"/>
        <dbReference type="ChEBI" id="CHEBI:57287"/>
        <dbReference type="ChEBI" id="CHEBI:82815"/>
        <dbReference type="ChEBI" id="CHEBI:456215"/>
        <dbReference type="EC" id="6.2.1.44"/>
    </reaction>
    <physiologicalReaction direction="left-to-right" evidence="3">
        <dbReference type="Rhea" id="RHEA:43053"/>
    </physiologicalReaction>
</comment>
<dbReference type="InterPro" id="IPR020845">
    <property type="entry name" value="AMP-binding_CS"/>
</dbReference>
<proteinExistence type="inferred from homology"/>
<name>A0A1H5HDT0_9BRAD</name>
<evidence type="ECO:0000259" key="6">
    <source>
        <dbReference type="Pfam" id="PF00501"/>
    </source>
</evidence>
<evidence type="ECO:0000313" key="9">
    <source>
        <dbReference type="Proteomes" id="UP000198992"/>
    </source>
</evidence>
<dbReference type="InterPro" id="IPR042099">
    <property type="entry name" value="ANL_N_sf"/>
</dbReference>
<dbReference type="Gene3D" id="3.30.300.30">
    <property type="match status" value="1"/>
</dbReference>
<accession>A0A1H5HDT0</accession>
<evidence type="ECO:0000259" key="7">
    <source>
        <dbReference type="Pfam" id="PF13193"/>
    </source>
</evidence>
<dbReference type="AlphaFoldDB" id="A0A1H5HDT0"/>
<keyword evidence="2" id="KW-0436">Ligase</keyword>
<dbReference type="FunFam" id="3.30.300.30:FF:000008">
    <property type="entry name" value="2,3-dihydroxybenzoate-AMP ligase"/>
    <property type="match status" value="1"/>
</dbReference>
<dbReference type="PANTHER" id="PTHR24096">
    <property type="entry name" value="LONG-CHAIN-FATTY-ACID--COA LIGASE"/>
    <property type="match status" value="1"/>
</dbReference>
<dbReference type="InterPro" id="IPR025110">
    <property type="entry name" value="AMP-bd_C"/>
</dbReference>
<dbReference type="SUPFAM" id="SSF56801">
    <property type="entry name" value="Acetyl-CoA synthetase-like"/>
    <property type="match status" value="1"/>
</dbReference>
<feature type="domain" description="AMP-binding enzyme C-terminal" evidence="7">
    <location>
        <begin position="423"/>
        <end position="498"/>
    </location>
</feature>
<dbReference type="GO" id="GO:0016405">
    <property type="term" value="F:CoA-ligase activity"/>
    <property type="evidence" value="ECO:0007669"/>
    <property type="project" value="TreeGrafter"/>
</dbReference>
<evidence type="ECO:0000256" key="2">
    <source>
        <dbReference type="ARBA" id="ARBA00022598"/>
    </source>
</evidence>
<dbReference type="Proteomes" id="UP000198992">
    <property type="component" value="Unassembled WGS sequence"/>
</dbReference>
<dbReference type="PANTHER" id="PTHR24096:SF267">
    <property type="entry name" value="MALONATE--COA LIGASE ACSF3, MITOCHONDRIAL"/>
    <property type="match status" value="1"/>
</dbReference>
<sequence length="516" mass="56569">MSILPNSVEYWAANRPDDIAFIEGDHRMTWSQLNDVANRVAHGLAARGVVAGDIVVLRTQIRIEWPILSEAIGKLRCSLLGLNWRLTPSETQYVLSNSGAQVIVCDDEDPAALKPAFEGLPIKLAVSIGSASPGFVAFSDLLDGPAEPPLHSTGRPPLILYTSGTTGLPKGVVSAVQPGVQMDQRTSEYLRDVAQTRRGQPGGVSLLTLPLHHGAGPSQVWGAIQLGNPVILMRRFDPEGALRLIAKHRVTNWTGVPTMYKRLAALPKDVLDAYDVSSIRALSVGAAPVPYELKRWIIRYFGAGVLGEGYGATEVGMISFLPPEMQERKPGSSGRPHKHVDISIRDADGRELPRNQSGEIWIRTPVTIRSYLNGKPLGADTCDDDGYFRVGDVGMLDDDGYLFITDRAKDMIIAGGVNIYPAEIEAAILRHPDVQDVAVIGIPDDEFGEQVKAFCELKPGHITDEAAILDFCRDHLASYKRPRTLSIVDELPRNTMGKLLKRELREPYWKGRERNV</sequence>
<dbReference type="Gene3D" id="3.40.50.12780">
    <property type="entry name" value="N-terminal domain of ligase-like"/>
    <property type="match status" value="1"/>
</dbReference>
<dbReference type="Pfam" id="PF00501">
    <property type="entry name" value="AMP-binding"/>
    <property type="match status" value="1"/>
</dbReference>
<dbReference type="RefSeq" id="WP_092124653.1">
    <property type="nucleotide sequence ID" value="NZ_FNTH01000001.1"/>
</dbReference>
<dbReference type="Pfam" id="PF13193">
    <property type="entry name" value="AMP-binding_C"/>
    <property type="match status" value="1"/>
</dbReference>
<dbReference type="InterPro" id="IPR000873">
    <property type="entry name" value="AMP-dep_synth/lig_dom"/>
</dbReference>
<evidence type="ECO:0000256" key="1">
    <source>
        <dbReference type="ARBA" id="ARBA00006432"/>
    </source>
</evidence>
<dbReference type="OrthoDB" id="9803968at2"/>
<reference evidence="8 9" key="1">
    <citation type="submission" date="2016-10" db="EMBL/GenBank/DDBJ databases">
        <authorList>
            <person name="de Groot N.N."/>
        </authorList>
    </citation>
    <scope>NUCLEOTIDE SEQUENCE [LARGE SCALE GENOMIC DNA]</scope>
    <source>
        <strain evidence="8 9">MT12</strain>
    </source>
</reference>
<feature type="domain" description="AMP-dependent synthetase/ligase" evidence="6">
    <location>
        <begin position="9"/>
        <end position="372"/>
    </location>
</feature>
<protein>
    <recommendedName>
        <fullName evidence="5">3-methylmercaptopropionyl-CoA ligase</fullName>
        <ecNumber evidence="4">6.2.1.44</ecNumber>
    </recommendedName>
</protein>
<dbReference type="EMBL" id="FNTH01000001">
    <property type="protein sequence ID" value="SEE26060.1"/>
    <property type="molecule type" value="Genomic_DNA"/>
</dbReference>
<dbReference type="InterPro" id="IPR045851">
    <property type="entry name" value="AMP-bd_C_sf"/>
</dbReference>
<organism evidence="8 9">
    <name type="scientific">Bradyrhizobium erythrophlei</name>
    <dbReference type="NCBI Taxonomy" id="1437360"/>
    <lineage>
        <taxon>Bacteria</taxon>
        <taxon>Pseudomonadati</taxon>
        <taxon>Pseudomonadota</taxon>
        <taxon>Alphaproteobacteria</taxon>
        <taxon>Hyphomicrobiales</taxon>
        <taxon>Nitrobacteraceae</taxon>
        <taxon>Bradyrhizobium</taxon>
    </lineage>
</organism>
<evidence type="ECO:0000313" key="8">
    <source>
        <dbReference type="EMBL" id="SEE26060.1"/>
    </source>
</evidence>
<evidence type="ECO:0000256" key="4">
    <source>
        <dbReference type="ARBA" id="ARBA00066616"/>
    </source>
</evidence>
<gene>
    <name evidence="8" type="ORF">SAMN05444164_7454</name>
</gene>
<comment type="similarity">
    <text evidence="1">Belongs to the ATP-dependent AMP-binding enzyme family.</text>
</comment>
<dbReference type="PROSITE" id="PS00455">
    <property type="entry name" value="AMP_BINDING"/>
    <property type="match status" value="1"/>
</dbReference>
<evidence type="ECO:0000256" key="3">
    <source>
        <dbReference type="ARBA" id="ARBA00051915"/>
    </source>
</evidence>